<dbReference type="SUPFAM" id="SSF56112">
    <property type="entry name" value="Protein kinase-like (PK-like)"/>
    <property type="match status" value="1"/>
</dbReference>
<evidence type="ECO:0000259" key="5">
    <source>
        <dbReference type="Pfam" id="PF17667"/>
    </source>
</evidence>
<dbReference type="Gene3D" id="1.10.510.10">
    <property type="entry name" value="Transferase(Phosphotransferase) domain 1"/>
    <property type="match status" value="1"/>
</dbReference>
<comment type="catalytic activity">
    <reaction evidence="2">
        <text>L-threonyl-[protein] + ATP = O-phospho-L-threonyl-[protein] + ADP + H(+)</text>
        <dbReference type="Rhea" id="RHEA:46608"/>
        <dbReference type="Rhea" id="RHEA-COMP:11060"/>
        <dbReference type="Rhea" id="RHEA-COMP:11605"/>
        <dbReference type="ChEBI" id="CHEBI:15378"/>
        <dbReference type="ChEBI" id="CHEBI:30013"/>
        <dbReference type="ChEBI" id="CHEBI:30616"/>
        <dbReference type="ChEBI" id="CHEBI:61977"/>
        <dbReference type="ChEBI" id="CHEBI:456216"/>
        <dbReference type="EC" id="2.7.11.1"/>
    </reaction>
</comment>
<dbReference type="AlphaFoldDB" id="A0AA40ALL4"/>
<feature type="region of interest" description="Disordered" evidence="4">
    <location>
        <begin position="395"/>
        <end position="440"/>
    </location>
</feature>
<gene>
    <name evidence="6" type="ORF">B0T26DRAFT_741181</name>
</gene>
<keyword evidence="7" id="KW-1185">Reference proteome</keyword>
<comment type="catalytic activity">
    <reaction evidence="3">
        <text>L-seryl-[protein] + ATP = O-phospho-L-seryl-[protein] + ADP + H(+)</text>
        <dbReference type="Rhea" id="RHEA:17989"/>
        <dbReference type="Rhea" id="RHEA-COMP:9863"/>
        <dbReference type="Rhea" id="RHEA-COMP:11604"/>
        <dbReference type="ChEBI" id="CHEBI:15378"/>
        <dbReference type="ChEBI" id="CHEBI:29999"/>
        <dbReference type="ChEBI" id="CHEBI:30616"/>
        <dbReference type="ChEBI" id="CHEBI:83421"/>
        <dbReference type="ChEBI" id="CHEBI:456216"/>
        <dbReference type="EC" id="2.7.11.1"/>
    </reaction>
</comment>
<dbReference type="PANTHER" id="PTHR38248">
    <property type="entry name" value="FUNK1 6"/>
    <property type="match status" value="1"/>
</dbReference>
<dbReference type="InterPro" id="IPR011009">
    <property type="entry name" value="Kinase-like_dom_sf"/>
</dbReference>
<feature type="domain" description="Fungal-type protein kinase" evidence="5">
    <location>
        <begin position="312"/>
        <end position="576"/>
    </location>
</feature>
<feature type="region of interest" description="Disordered" evidence="4">
    <location>
        <begin position="100"/>
        <end position="122"/>
    </location>
</feature>
<dbReference type="Proteomes" id="UP001172101">
    <property type="component" value="Unassembled WGS sequence"/>
</dbReference>
<feature type="domain" description="Fungal-type protein kinase" evidence="5">
    <location>
        <begin position="206"/>
        <end position="309"/>
    </location>
</feature>
<dbReference type="EC" id="2.7.11.1" evidence="1"/>
<protein>
    <recommendedName>
        <fullName evidence="1">non-specific serine/threonine protein kinase</fullName>
        <ecNumber evidence="1">2.7.11.1</ecNumber>
    </recommendedName>
</protein>
<dbReference type="RefSeq" id="XP_060296899.1">
    <property type="nucleotide sequence ID" value="XM_060443936.1"/>
</dbReference>
<dbReference type="InterPro" id="IPR040976">
    <property type="entry name" value="Pkinase_fungal"/>
</dbReference>
<evidence type="ECO:0000256" key="2">
    <source>
        <dbReference type="ARBA" id="ARBA00047899"/>
    </source>
</evidence>
<dbReference type="InterPro" id="IPR008266">
    <property type="entry name" value="Tyr_kinase_AS"/>
</dbReference>
<feature type="compositionally biased region" description="Polar residues" evidence="4">
    <location>
        <begin position="414"/>
        <end position="428"/>
    </location>
</feature>
<dbReference type="GeneID" id="85327206"/>
<evidence type="ECO:0000256" key="4">
    <source>
        <dbReference type="SAM" id="MobiDB-lite"/>
    </source>
</evidence>
<evidence type="ECO:0000313" key="6">
    <source>
        <dbReference type="EMBL" id="KAK0718106.1"/>
    </source>
</evidence>
<sequence>MADQQSRLKIINDNPIGKGLDAFRTSFTSICEGAAVSCTPDALEQLGQKGKKNLAIKLIAALQGLQTSLLLPSNSSTLDSHSNDILIWKYVYDVTEPTPPPRPVASSLQQTPSRRTTSSLVNSSEYHDNIDPVLKSELGLVYVDVRRFREAYFGGCMDSSNPLFGSEGWSEWPAGSRGKRSVDIGFVKDDFTYDPTADPTAGKVFRYHLSHALVPGELKSNPSADIPSIAMISIATYAREVLSAQDTRRFVLGFTLCGSYMRIYAFDRLRAIASEKFDINKEGQQFVSTILGFLWMNEEELGFDPTFMTANVGRATTCWKARREEDPQNPLVIKDSWQWPNRDEEGDLLREATGKGVVKVALYYHHETGQVNGMDDDIGSNVRKGLDITSATNYGKGRSVVSPSTSAAGAPRKGQSSSATGTKRSYSQAGAPLPPSKRSGSAFTIKAGSDLLLNRIHRRVILRDYGKPIYKASSRAALLTALEGCIKGHESLYMASLLHRDISINNLMINEDENNPSLPSFLIDLDLAVRVQQEGASGAKGKTGTRAFMAIGALQGEPHSFMHDLESFFWVLFWTCIRYNAQGKDIGSTGFDSWNYQNDHMLVQSKKGEIDDEEDFIKSVTEIFTLHYQPLIPWVSRLRRKVFPDGKRWKRLEPELYSSMKQILRDARKDPEVLADSIM</sequence>
<comment type="caution">
    <text evidence="6">The sequence shown here is derived from an EMBL/GenBank/DDBJ whole genome shotgun (WGS) entry which is preliminary data.</text>
</comment>
<evidence type="ECO:0000256" key="1">
    <source>
        <dbReference type="ARBA" id="ARBA00012513"/>
    </source>
</evidence>
<dbReference type="EMBL" id="JAUIRO010000004">
    <property type="protein sequence ID" value="KAK0718106.1"/>
    <property type="molecule type" value="Genomic_DNA"/>
</dbReference>
<dbReference type="PANTHER" id="PTHR38248:SF2">
    <property type="entry name" value="FUNK1 11"/>
    <property type="match status" value="1"/>
</dbReference>
<evidence type="ECO:0000256" key="3">
    <source>
        <dbReference type="ARBA" id="ARBA00048679"/>
    </source>
</evidence>
<organism evidence="6 7">
    <name type="scientific">Lasiosphaeria miniovina</name>
    <dbReference type="NCBI Taxonomy" id="1954250"/>
    <lineage>
        <taxon>Eukaryota</taxon>
        <taxon>Fungi</taxon>
        <taxon>Dikarya</taxon>
        <taxon>Ascomycota</taxon>
        <taxon>Pezizomycotina</taxon>
        <taxon>Sordariomycetes</taxon>
        <taxon>Sordariomycetidae</taxon>
        <taxon>Sordariales</taxon>
        <taxon>Lasiosphaeriaceae</taxon>
        <taxon>Lasiosphaeria</taxon>
    </lineage>
</organism>
<proteinExistence type="predicted"/>
<feature type="compositionally biased region" description="Polar residues" evidence="4">
    <location>
        <begin position="106"/>
        <end position="122"/>
    </location>
</feature>
<dbReference type="PROSITE" id="PS00109">
    <property type="entry name" value="PROTEIN_KINASE_TYR"/>
    <property type="match status" value="1"/>
</dbReference>
<dbReference type="Pfam" id="PF17667">
    <property type="entry name" value="Pkinase_fungal"/>
    <property type="match status" value="2"/>
</dbReference>
<dbReference type="GO" id="GO:0004674">
    <property type="term" value="F:protein serine/threonine kinase activity"/>
    <property type="evidence" value="ECO:0007669"/>
    <property type="project" value="UniProtKB-EC"/>
</dbReference>
<name>A0AA40ALL4_9PEZI</name>
<evidence type="ECO:0000313" key="7">
    <source>
        <dbReference type="Proteomes" id="UP001172101"/>
    </source>
</evidence>
<reference evidence="6" key="1">
    <citation type="submission" date="2023-06" db="EMBL/GenBank/DDBJ databases">
        <title>Genome-scale phylogeny and comparative genomics of the fungal order Sordariales.</title>
        <authorList>
            <consortium name="Lawrence Berkeley National Laboratory"/>
            <person name="Hensen N."/>
            <person name="Bonometti L."/>
            <person name="Westerberg I."/>
            <person name="Brannstrom I.O."/>
            <person name="Guillou S."/>
            <person name="Cros-Aarteil S."/>
            <person name="Calhoun S."/>
            <person name="Haridas S."/>
            <person name="Kuo A."/>
            <person name="Mondo S."/>
            <person name="Pangilinan J."/>
            <person name="Riley R."/>
            <person name="LaButti K."/>
            <person name="Andreopoulos B."/>
            <person name="Lipzen A."/>
            <person name="Chen C."/>
            <person name="Yanf M."/>
            <person name="Daum C."/>
            <person name="Ng V."/>
            <person name="Clum A."/>
            <person name="Steindorff A."/>
            <person name="Ohm R."/>
            <person name="Martin F."/>
            <person name="Silar P."/>
            <person name="Natvig D."/>
            <person name="Lalanne C."/>
            <person name="Gautier V."/>
            <person name="Ament-velasquez S.L."/>
            <person name="Kruys A."/>
            <person name="Hutchinson M.I."/>
            <person name="Powell A.J."/>
            <person name="Barry K."/>
            <person name="Miller A.N."/>
            <person name="Grigoriev I.V."/>
            <person name="Debuchy R."/>
            <person name="Gladieux P."/>
            <person name="Thoren M.H."/>
            <person name="Johannesson H."/>
        </authorList>
    </citation>
    <scope>NUCLEOTIDE SEQUENCE</scope>
    <source>
        <strain evidence="6">SMH2392-1A</strain>
    </source>
</reference>
<accession>A0AA40ALL4</accession>